<evidence type="ECO:0000256" key="3">
    <source>
        <dbReference type="ARBA" id="ARBA00047317"/>
    </source>
</evidence>
<dbReference type="UniPathway" id="UPA00344"/>
<name>A7I1U1_CAMHC</name>
<dbReference type="PANTHER" id="PTHR10192:SF5">
    <property type="entry name" value="GEPHYRIN"/>
    <property type="match status" value="1"/>
</dbReference>
<evidence type="ECO:0000313" key="7">
    <source>
        <dbReference type="EMBL" id="ABS51726.1"/>
    </source>
</evidence>
<evidence type="ECO:0000256" key="4">
    <source>
        <dbReference type="RuleBase" id="RU365090"/>
    </source>
</evidence>
<dbReference type="EC" id="2.10.1.1" evidence="4"/>
<dbReference type="CDD" id="cd00887">
    <property type="entry name" value="MoeA"/>
    <property type="match status" value="1"/>
</dbReference>
<dbReference type="InterPro" id="IPR038987">
    <property type="entry name" value="MoeA-like"/>
</dbReference>
<dbReference type="GO" id="GO:0046872">
    <property type="term" value="F:metal ion binding"/>
    <property type="evidence" value="ECO:0007669"/>
    <property type="project" value="UniProtKB-UniRule"/>
</dbReference>
<keyword evidence="4" id="KW-0479">Metal-binding</keyword>
<keyword evidence="5" id="KW-0472">Membrane</keyword>
<evidence type="ECO:0000256" key="2">
    <source>
        <dbReference type="ARBA" id="ARBA00010763"/>
    </source>
</evidence>
<dbReference type="EMBL" id="CP000776">
    <property type="protein sequence ID" value="ABS51726.1"/>
    <property type="molecule type" value="Genomic_DNA"/>
</dbReference>
<dbReference type="PANTHER" id="PTHR10192">
    <property type="entry name" value="MOLYBDOPTERIN BIOSYNTHESIS PROTEIN"/>
    <property type="match status" value="1"/>
</dbReference>
<evidence type="ECO:0000256" key="5">
    <source>
        <dbReference type="SAM" id="Phobius"/>
    </source>
</evidence>
<evidence type="ECO:0000313" key="8">
    <source>
        <dbReference type="Proteomes" id="UP000002407"/>
    </source>
</evidence>
<accession>A7I1U1</accession>
<gene>
    <name evidence="7" type="ordered locus">CHAB381_0920</name>
</gene>
<dbReference type="InterPro" id="IPR036688">
    <property type="entry name" value="MoeA_C_domain_IV_sf"/>
</dbReference>
<dbReference type="GO" id="GO:0005829">
    <property type="term" value="C:cytosol"/>
    <property type="evidence" value="ECO:0007669"/>
    <property type="project" value="TreeGrafter"/>
</dbReference>
<keyword evidence="4" id="KW-0808">Transferase</keyword>
<keyword evidence="4" id="KW-0501">Molybdenum cofactor biosynthesis</keyword>
<dbReference type="InterPro" id="IPR005110">
    <property type="entry name" value="MoeA_linker/N"/>
</dbReference>
<dbReference type="Gene3D" id="3.40.980.10">
    <property type="entry name" value="MoaB/Mog-like domain"/>
    <property type="match status" value="1"/>
</dbReference>
<keyword evidence="5" id="KW-0812">Transmembrane</keyword>
<keyword evidence="8" id="KW-1185">Reference proteome</keyword>
<dbReference type="InterPro" id="IPR036425">
    <property type="entry name" value="MoaB/Mog-like_dom_sf"/>
</dbReference>
<keyword evidence="4" id="KW-0460">Magnesium</keyword>
<dbReference type="SUPFAM" id="SSF53218">
    <property type="entry name" value="Molybdenum cofactor biosynthesis proteins"/>
    <property type="match status" value="1"/>
</dbReference>
<dbReference type="InterPro" id="IPR036135">
    <property type="entry name" value="MoeA_linker/N_sf"/>
</dbReference>
<comment type="function">
    <text evidence="1 4">Catalyzes the insertion of molybdate into adenylated molybdopterin with the concomitant release of AMP.</text>
</comment>
<dbReference type="OrthoDB" id="9804758at2"/>
<dbReference type="GO" id="GO:0006777">
    <property type="term" value="P:Mo-molybdopterin cofactor biosynthetic process"/>
    <property type="evidence" value="ECO:0007669"/>
    <property type="project" value="UniProtKB-UniRule"/>
</dbReference>
<dbReference type="RefSeq" id="WP_012108774.1">
    <property type="nucleotide sequence ID" value="NC_009714.1"/>
</dbReference>
<evidence type="ECO:0000256" key="1">
    <source>
        <dbReference type="ARBA" id="ARBA00002901"/>
    </source>
</evidence>
<keyword evidence="4" id="KW-0500">Molybdenum</keyword>
<dbReference type="Proteomes" id="UP000002407">
    <property type="component" value="Chromosome"/>
</dbReference>
<dbReference type="SUPFAM" id="SSF63882">
    <property type="entry name" value="MoeA N-terminal region -like"/>
    <property type="match status" value="1"/>
</dbReference>
<dbReference type="SMART" id="SM00852">
    <property type="entry name" value="MoCF_biosynth"/>
    <property type="match status" value="1"/>
</dbReference>
<reference evidence="8" key="1">
    <citation type="submission" date="2007-07" db="EMBL/GenBank/DDBJ databases">
        <title>Complete genome sequence of Campylobacter hominis ATCC BAA-381, a commensal isolated from the human gastrointestinal tract.</title>
        <authorList>
            <person name="Fouts D.E."/>
            <person name="Mongodin E.F."/>
            <person name="Puiu D."/>
            <person name="Sebastian Y."/>
            <person name="Miller W.G."/>
            <person name="Mandrell R.E."/>
            <person name="Nelson K.E."/>
        </authorList>
    </citation>
    <scope>NUCLEOTIDE SEQUENCE [LARGE SCALE GENOMIC DNA]</scope>
    <source>
        <strain evidence="8">ATCC BAA-381 / DSM 21671 / CCUG 45161 / LMG 19568 / NCTC 13146 / CH001A</strain>
    </source>
</reference>
<keyword evidence="5" id="KW-1133">Transmembrane helix</keyword>
<feature type="transmembrane region" description="Helical" evidence="5">
    <location>
        <begin position="299"/>
        <end position="317"/>
    </location>
</feature>
<comment type="similarity">
    <text evidence="2 4">Belongs to the MoeA family.</text>
</comment>
<dbReference type="Gene3D" id="2.170.190.11">
    <property type="entry name" value="Molybdopterin biosynthesis moea protein, domain 3"/>
    <property type="match status" value="1"/>
</dbReference>
<comment type="pathway">
    <text evidence="4">Cofactor biosynthesis; molybdopterin biosynthesis.</text>
</comment>
<dbReference type="STRING" id="360107.CHAB381_0920"/>
<comment type="catalytic activity">
    <reaction evidence="3">
        <text>adenylyl-molybdopterin + molybdate = Mo-molybdopterin + AMP + H(+)</text>
        <dbReference type="Rhea" id="RHEA:35047"/>
        <dbReference type="ChEBI" id="CHEBI:15378"/>
        <dbReference type="ChEBI" id="CHEBI:36264"/>
        <dbReference type="ChEBI" id="CHEBI:62727"/>
        <dbReference type="ChEBI" id="CHEBI:71302"/>
        <dbReference type="ChEBI" id="CHEBI:456215"/>
        <dbReference type="EC" id="2.10.1.1"/>
    </reaction>
</comment>
<feature type="domain" description="MoaB/Mog" evidence="6">
    <location>
        <begin position="176"/>
        <end position="315"/>
    </location>
</feature>
<protein>
    <recommendedName>
        <fullName evidence="4">Molybdopterin molybdenumtransferase</fullName>
        <ecNumber evidence="4">2.10.1.1</ecNumber>
    </recommendedName>
</protein>
<dbReference type="Gene3D" id="3.90.105.10">
    <property type="entry name" value="Molybdopterin biosynthesis moea protein, domain 2"/>
    <property type="match status" value="1"/>
</dbReference>
<comment type="cofactor">
    <cofactor evidence="4">
        <name>Mg(2+)</name>
        <dbReference type="ChEBI" id="CHEBI:18420"/>
    </cofactor>
</comment>
<dbReference type="InterPro" id="IPR001453">
    <property type="entry name" value="MoaB/Mog_dom"/>
</dbReference>
<dbReference type="AlphaFoldDB" id="A7I1U1"/>
<dbReference type="Pfam" id="PF03453">
    <property type="entry name" value="MoeA_N"/>
    <property type="match status" value="1"/>
</dbReference>
<evidence type="ECO:0000259" key="6">
    <source>
        <dbReference type="SMART" id="SM00852"/>
    </source>
</evidence>
<dbReference type="HOGENOM" id="CLU_010186_7_1_7"/>
<dbReference type="Pfam" id="PF00994">
    <property type="entry name" value="MoCF_biosynth"/>
    <property type="match status" value="1"/>
</dbReference>
<dbReference type="SUPFAM" id="SSF63867">
    <property type="entry name" value="MoeA C-terminal domain-like"/>
    <property type="match status" value="1"/>
</dbReference>
<proteinExistence type="inferred from homology"/>
<dbReference type="Gene3D" id="2.40.340.10">
    <property type="entry name" value="MoeA, C-terminal, domain IV"/>
    <property type="match status" value="1"/>
</dbReference>
<sequence length="395" mass="44082">MKNLKESVEFIISILNQNFRRKIETVNLNEALGRILAGEISAKRNSPVFSNSALDGYAFCDDYKGQVLEILNYTIFAGDKKIREIEEAKAIKIMTGAPMPKGANCVIRLEDAVIKNGKISVPCNTKKNDGNREIGEEFFKNERMLVRGTKISPKEILFLASQGIYEIPVFCEHKTGIFSSGNELIEPNEEAGDFEIYNANSYGISAIFNYFGIKNSYLGIIKDDKSATKNALQNALEAHDIIITSGGASVGEADFVALCIKDLGFESILEGVNFKPGGKPLKCFKKDQKIVFVLPGNPLASFILSFLFVIPIIKFLNGETFKFFRQKAKFQGNFKNKKNRASLLLGMFENGIFTPFENISSYMISPLLKSNAILICECENIKNNDECEVIRLFDK</sequence>
<organism evidence="7 8">
    <name type="scientific">Campylobacter hominis (strain ATCC BAA-381 / DSM 21671 / CCUG 45161 / LMG 19568 / NCTC 13146 / CH001A)</name>
    <dbReference type="NCBI Taxonomy" id="360107"/>
    <lineage>
        <taxon>Bacteria</taxon>
        <taxon>Pseudomonadati</taxon>
        <taxon>Campylobacterota</taxon>
        <taxon>Epsilonproteobacteria</taxon>
        <taxon>Campylobacterales</taxon>
        <taxon>Campylobacteraceae</taxon>
        <taxon>Campylobacter</taxon>
    </lineage>
</organism>
<dbReference type="eggNOG" id="COG0303">
    <property type="taxonomic scope" value="Bacteria"/>
</dbReference>
<dbReference type="GO" id="GO:0061599">
    <property type="term" value="F:molybdopterin molybdotransferase activity"/>
    <property type="evidence" value="ECO:0007669"/>
    <property type="project" value="UniProtKB-UniRule"/>
</dbReference>
<dbReference type="KEGG" id="cha:CHAB381_0920"/>